<comment type="subcellular location">
    <subcellularLocation>
        <location evidence="1">Cell membrane</location>
        <topology evidence="1">Multi-pass membrane protein</topology>
    </subcellularLocation>
</comment>
<dbReference type="InterPro" id="IPR020846">
    <property type="entry name" value="MFS_dom"/>
</dbReference>
<protein>
    <submittedName>
        <fullName evidence="9">MFS transporter</fullName>
    </submittedName>
</protein>
<keyword evidence="6 7" id="KW-0472">Membrane</keyword>
<dbReference type="Gene3D" id="1.20.1250.20">
    <property type="entry name" value="MFS general substrate transporter like domains"/>
    <property type="match status" value="1"/>
</dbReference>
<evidence type="ECO:0000256" key="6">
    <source>
        <dbReference type="ARBA" id="ARBA00023136"/>
    </source>
</evidence>
<feature type="transmembrane region" description="Helical" evidence="7">
    <location>
        <begin position="52"/>
        <end position="77"/>
    </location>
</feature>
<evidence type="ECO:0000256" key="4">
    <source>
        <dbReference type="ARBA" id="ARBA00022692"/>
    </source>
</evidence>
<dbReference type="PANTHER" id="PTHR43045">
    <property type="entry name" value="SHIKIMATE TRANSPORTER"/>
    <property type="match status" value="1"/>
</dbReference>
<feature type="transmembrane region" description="Helical" evidence="7">
    <location>
        <begin position="291"/>
        <end position="311"/>
    </location>
</feature>
<feature type="domain" description="Major facilitator superfamily (MFS) profile" evidence="8">
    <location>
        <begin position="15"/>
        <end position="438"/>
    </location>
</feature>
<feature type="transmembrane region" description="Helical" evidence="7">
    <location>
        <begin position="89"/>
        <end position="112"/>
    </location>
</feature>
<feature type="transmembrane region" description="Helical" evidence="7">
    <location>
        <begin position="188"/>
        <end position="207"/>
    </location>
</feature>
<feature type="transmembrane region" description="Helical" evidence="7">
    <location>
        <begin position="118"/>
        <end position="142"/>
    </location>
</feature>
<name>A0ABW1F4G5_9ACTN</name>
<evidence type="ECO:0000256" key="5">
    <source>
        <dbReference type="ARBA" id="ARBA00022989"/>
    </source>
</evidence>
<feature type="transmembrane region" description="Helical" evidence="7">
    <location>
        <begin position="154"/>
        <end position="176"/>
    </location>
</feature>
<dbReference type="RefSeq" id="WP_313765254.1">
    <property type="nucleotide sequence ID" value="NZ_BAAAVH010000018.1"/>
</dbReference>
<feature type="transmembrane region" description="Helical" evidence="7">
    <location>
        <begin position="347"/>
        <end position="371"/>
    </location>
</feature>
<keyword evidence="10" id="KW-1185">Reference proteome</keyword>
<evidence type="ECO:0000256" key="3">
    <source>
        <dbReference type="ARBA" id="ARBA00022475"/>
    </source>
</evidence>
<evidence type="ECO:0000313" key="10">
    <source>
        <dbReference type="Proteomes" id="UP001596067"/>
    </source>
</evidence>
<feature type="transmembrane region" description="Helical" evidence="7">
    <location>
        <begin position="383"/>
        <end position="404"/>
    </location>
</feature>
<dbReference type="InterPro" id="IPR036259">
    <property type="entry name" value="MFS_trans_sf"/>
</dbReference>
<comment type="caution">
    <text evidence="9">The sequence shown here is derived from an EMBL/GenBank/DDBJ whole genome shotgun (WGS) entry which is preliminary data.</text>
</comment>
<keyword evidence="5 7" id="KW-1133">Transmembrane helix</keyword>
<evidence type="ECO:0000256" key="7">
    <source>
        <dbReference type="SAM" id="Phobius"/>
    </source>
</evidence>
<dbReference type="PANTHER" id="PTHR43045:SF2">
    <property type="entry name" value="INNER MEMBRANE METABOLITE TRANSPORT PROTEIN YHJE"/>
    <property type="match status" value="1"/>
</dbReference>
<evidence type="ECO:0000256" key="2">
    <source>
        <dbReference type="ARBA" id="ARBA00022448"/>
    </source>
</evidence>
<evidence type="ECO:0000313" key="9">
    <source>
        <dbReference type="EMBL" id="MFC5888673.1"/>
    </source>
</evidence>
<feature type="transmembrane region" description="Helical" evidence="7">
    <location>
        <begin position="20"/>
        <end position="46"/>
    </location>
</feature>
<dbReference type="EMBL" id="JBHSOD010000043">
    <property type="protein sequence ID" value="MFC5888673.1"/>
    <property type="molecule type" value="Genomic_DNA"/>
</dbReference>
<dbReference type="Proteomes" id="UP001596067">
    <property type="component" value="Unassembled WGS sequence"/>
</dbReference>
<dbReference type="SUPFAM" id="SSF103473">
    <property type="entry name" value="MFS general substrate transporter"/>
    <property type="match status" value="1"/>
</dbReference>
<keyword evidence="2" id="KW-0813">Transport</keyword>
<feature type="transmembrane region" description="Helical" evidence="7">
    <location>
        <begin position="256"/>
        <end position="279"/>
    </location>
</feature>
<organism evidence="9 10">
    <name type="scientific">Kitasatospora aburaviensis</name>
    <dbReference type="NCBI Taxonomy" id="67265"/>
    <lineage>
        <taxon>Bacteria</taxon>
        <taxon>Bacillati</taxon>
        <taxon>Actinomycetota</taxon>
        <taxon>Actinomycetes</taxon>
        <taxon>Kitasatosporales</taxon>
        <taxon>Streptomycetaceae</taxon>
        <taxon>Kitasatospora</taxon>
    </lineage>
</organism>
<dbReference type="InterPro" id="IPR005828">
    <property type="entry name" value="MFS_sugar_transport-like"/>
</dbReference>
<dbReference type="Pfam" id="PF00083">
    <property type="entry name" value="Sugar_tr"/>
    <property type="match status" value="1"/>
</dbReference>
<keyword evidence="3" id="KW-1003">Cell membrane</keyword>
<reference evidence="10" key="1">
    <citation type="journal article" date="2019" name="Int. J. Syst. Evol. Microbiol.">
        <title>The Global Catalogue of Microorganisms (GCM) 10K type strain sequencing project: providing services to taxonomists for standard genome sequencing and annotation.</title>
        <authorList>
            <consortium name="The Broad Institute Genomics Platform"/>
            <consortium name="The Broad Institute Genome Sequencing Center for Infectious Disease"/>
            <person name="Wu L."/>
            <person name="Ma J."/>
        </authorList>
    </citation>
    <scope>NUCLEOTIDE SEQUENCE [LARGE SCALE GENOMIC DNA]</scope>
    <source>
        <strain evidence="10">CGMCC 4.1469</strain>
    </source>
</reference>
<feature type="transmembrane region" description="Helical" evidence="7">
    <location>
        <begin position="323"/>
        <end position="341"/>
    </location>
</feature>
<dbReference type="PROSITE" id="PS50850">
    <property type="entry name" value="MFS"/>
    <property type="match status" value="1"/>
</dbReference>
<evidence type="ECO:0000259" key="8">
    <source>
        <dbReference type="PROSITE" id="PS50850"/>
    </source>
</evidence>
<evidence type="ECO:0000256" key="1">
    <source>
        <dbReference type="ARBA" id="ARBA00004651"/>
    </source>
</evidence>
<sequence length="464" mass="48251">MDTQDARRAAQLRRAAAAALIGTAIEFYDFFLYGTAAALVFGPVFFPELGTVGALLAAFSVYAVAFLARPVGAVVFGHFGDRLGRKATLVVSLLLMGLSTAAVGLLPGYGAWGWWSPVLLVVLRVCQGVGLGGEWGGAALLIAENAPAARRGRYGAYLQLGPTTGFVLANGVFLVLRLTLDEGAFHAWGWRVPFLASLGLVAVGLFVRLRLEETPLFQAAKAQARSGAEVGAGEDESGRAGAVPVLEVLRGHWRTVLVGCGAITVGYALFYVTTTYALAYATTGLGVSSTVVLSMLLLGAVGKGATVWVSARRSDGWGRRRTLQGATVLAVLWSPVLFPLLETVRRPLMFLALAGALVVLGCLLGPVAAYLPELFPTRVRYTGAALTYNLGGVVGGATTPLVATRLTEAYGTAVPVGWYLVVLGVVALACLRLLPETSGADLAQAGAADAGHRRTPVLGADPAA</sequence>
<dbReference type="CDD" id="cd17369">
    <property type="entry name" value="MFS_ShiA_like"/>
    <property type="match status" value="1"/>
</dbReference>
<accession>A0ABW1F4G5</accession>
<feature type="transmembrane region" description="Helical" evidence="7">
    <location>
        <begin position="416"/>
        <end position="434"/>
    </location>
</feature>
<proteinExistence type="predicted"/>
<gene>
    <name evidence="9" type="ORF">ACFP0N_27270</name>
</gene>
<keyword evidence="4 7" id="KW-0812">Transmembrane</keyword>